<organism evidence="4 5">
    <name type="scientific">Stephania japonica</name>
    <dbReference type="NCBI Taxonomy" id="461633"/>
    <lineage>
        <taxon>Eukaryota</taxon>
        <taxon>Viridiplantae</taxon>
        <taxon>Streptophyta</taxon>
        <taxon>Embryophyta</taxon>
        <taxon>Tracheophyta</taxon>
        <taxon>Spermatophyta</taxon>
        <taxon>Magnoliopsida</taxon>
        <taxon>Ranunculales</taxon>
        <taxon>Menispermaceae</taxon>
        <taxon>Menispermoideae</taxon>
        <taxon>Cissampelideae</taxon>
        <taxon>Stephania</taxon>
    </lineage>
</organism>
<dbReference type="PANTHER" id="PTHR11926:SF1412">
    <property type="entry name" value="UDP-GLYCOSYLTRANSFERASE 83A1-LIKE"/>
    <property type="match status" value="1"/>
</dbReference>
<dbReference type="Proteomes" id="UP001417504">
    <property type="component" value="Unassembled WGS sequence"/>
</dbReference>
<comment type="caution">
    <text evidence="4">The sequence shown here is derived from an EMBL/GenBank/DDBJ whole genome shotgun (WGS) entry which is preliminary data.</text>
</comment>
<dbReference type="Gene3D" id="3.40.50.2000">
    <property type="entry name" value="Glycogen Phosphorylase B"/>
    <property type="match status" value="2"/>
</dbReference>
<keyword evidence="5" id="KW-1185">Reference proteome</keyword>
<gene>
    <name evidence="4" type="ORF">Sjap_015460</name>
</gene>
<dbReference type="Pfam" id="PF00201">
    <property type="entry name" value="UDPGT"/>
    <property type="match status" value="1"/>
</dbReference>
<evidence type="ECO:0000313" key="4">
    <source>
        <dbReference type="EMBL" id="KAK9116513.1"/>
    </source>
</evidence>
<dbReference type="SUPFAM" id="SSF53756">
    <property type="entry name" value="UDP-Glycosyltransferase/glycogen phosphorylase"/>
    <property type="match status" value="1"/>
</dbReference>
<dbReference type="InterPro" id="IPR002213">
    <property type="entry name" value="UDP_glucos_trans"/>
</dbReference>
<name>A0AAP0NRD9_9MAGN</name>
<evidence type="ECO:0000256" key="3">
    <source>
        <dbReference type="SAM" id="MobiDB-lite"/>
    </source>
</evidence>
<keyword evidence="2" id="KW-0808">Transferase</keyword>
<evidence type="ECO:0000256" key="2">
    <source>
        <dbReference type="ARBA" id="ARBA00022679"/>
    </source>
</evidence>
<feature type="compositionally biased region" description="Polar residues" evidence="3">
    <location>
        <begin position="104"/>
        <end position="115"/>
    </location>
</feature>
<feature type="region of interest" description="Disordered" evidence="3">
    <location>
        <begin position="95"/>
        <end position="121"/>
    </location>
</feature>
<dbReference type="PANTHER" id="PTHR11926">
    <property type="entry name" value="GLUCOSYL/GLUCURONOSYL TRANSFERASES"/>
    <property type="match status" value="1"/>
</dbReference>
<dbReference type="GO" id="GO:0080043">
    <property type="term" value="F:quercetin 3-O-glucosyltransferase activity"/>
    <property type="evidence" value="ECO:0007669"/>
    <property type="project" value="TreeGrafter"/>
</dbReference>
<dbReference type="AlphaFoldDB" id="A0AAP0NRD9"/>
<protein>
    <submittedName>
        <fullName evidence="4">Uncharacterized protein</fullName>
    </submittedName>
</protein>
<evidence type="ECO:0000256" key="1">
    <source>
        <dbReference type="ARBA" id="ARBA00009995"/>
    </source>
</evidence>
<accession>A0AAP0NRD9</accession>
<proteinExistence type="inferred from homology"/>
<sequence length="121" mass="13789">MGVPFLCMPYFADQFINMSYIVDVWRVGLELEKVTRVEIKRKVEQLIRDESLVGKLHKLKEVTMETTSRNGSSFKNFEKFANAVAVGDICRNMHRSTPAARGPSSFTLHLQARTSSGDKHR</sequence>
<dbReference type="EMBL" id="JBBNAE010000006">
    <property type="protein sequence ID" value="KAK9116513.1"/>
    <property type="molecule type" value="Genomic_DNA"/>
</dbReference>
<reference evidence="4 5" key="1">
    <citation type="submission" date="2024-01" db="EMBL/GenBank/DDBJ databases">
        <title>Genome assemblies of Stephania.</title>
        <authorList>
            <person name="Yang L."/>
        </authorList>
    </citation>
    <scope>NUCLEOTIDE SEQUENCE [LARGE SCALE GENOMIC DNA]</scope>
    <source>
        <strain evidence="4">QJT</strain>
        <tissue evidence="4">Leaf</tissue>
    </source>
</reference>
<evidence type="ECO:0000313" key="5">
    <source>
        <dbReference type="Proteomes" id="UP001417504"/>
    </source>
</evidence>
<comment type="similarity">
    <text evidence="1">Belongs to the UDP-glycosyltransferase family.</text>
</comment>
<dbReference type="GO" id="GO:0080044">
    <property type="term" value="F:quercetin 7-O-glucosyltransferase activity"/>
    <property type="evidence" value="ECO:0007669"/>
    <property type="project" value="TreeGrafter"/>
</dbReference>